<sequence>MKQVGRVAFVVALACQLVACQMSAEDKAPHKMSCGGVMQNACRATFRALAEDPHGFDGRRIRVEGYLGASRALFVLSSSKELFEAGLTDESSIRIRGPMDVQERIFQEHAYSWVSVTGTFKDREKTGTTDDLLLGEIFAPLDVQSLRWPVEVERATFGEVLLNLEDIN</sequence>
<dbReference type="EMBL" id="JADUNP010000024">
    <property type="protein sequence ID" value="MBH1652967.1"/>
    <property type="molecule type" value="Genomic_DNA"/>
</dbReference>
<dbReference type="Proteomes" id="UP000625930">
    <property type="component" value="Unassembled WGS sequence"/>
</dbReference>
<name>A0A6B8J5L1_STEMA</name>
<dbReference type="RefSeq" id="WP_154262619.1">
    <property type="nucleotide sequence ID" value="NZ_CP040438.1"/>
</dbReference>
<reference evidence="1" key="1">
    <citation type="submission" date="2020-11" db="EMBL/GenBank/DDBJ databases">
        <title>Enhanced detection system for hospital associated transmission using whole genome sequencing surveillance.</title>
        <authorList>
            <person name="Harrison L.H."/>
            <person name="Van Tyne D."/>
            <person name="Marsh J.W."/>
            <person name="Griffith M.P."/>
            <person name="Snyder D.J."/>
            <person name="Cooper V.S."/>
            <person name="Mustapha M."/>
        </authorList>
    </citation>
    <scope>NUCLEOTIDE SEQUENCE</scope>
    <source>
        <strain evidence="1">STEN00091</strain>
    </source>
</reference>
<evidence type="ECO:0000313" key="1">
    <source>
        <dbReference type="EMBL" id="MBH1652967.1"/>
    </source>
</evidence>
<accession>A0A6B8J5L1</accession>
<proteinExistence type="predicted"/>
<protein>
    <submittedName>
        <fullName evidence="1">Uncharacterized protein</fullName>
    </submittedName>
</protein>
<gene>
    <name evidence="1" type="ORF">I5U67_12395</name>
</gene>
<comment type="caution">
    <text evidence="1">The sequence shown here is derived from an EMBL/GenBank/DDBJ whole genome shotgun (WGS) entry which is preliminary data.</text>
</comment>
<dbReference type="AlphaFoldDB" id="A0A6B8J5L1"/>
<organism evidence="1 2">
    <name type="scientific">Stenotrophomonas maltophilia</name>
    <name type="common">Pseudomonas maltophilia</name>
    <name type="synonym">Xanthomonas maltophilia</name>
    <dbReference type="NCBI Taxonomy" id="40324"/>
    <lineage>
        <taxon>Bacteria</taxon>
        <taxon>Pseudomonadati</taxon>
        <taxon>Pseudomonadota</taxon>
        <taxon>Gammaproteobacteria</taxon>
        <taxon>Lysobacterales</taxon>
        <taxon>Lysobacteraceae</taxon>
        <taxon>Stenotrophomonas</taxon>
        <taxon>Stenotrophomonas maltophilia group</taxon>
    </lineage>
</organism>
<evidence type="ECO:0000313" key="2">
    <source>
        <dbReference type="Proteomes" id="UP000625930"/>
    </source>
</evidence>